<dbReference type="OrthoDB" id="3243467at2759"/>
<feature type="region of interest" description="Disordered" evidence="2">
    <location>
        <begin position="180"/>
        <end position="218"/>
    </location>
</feature>
<dbReference type="SUPFAM" id="SSF160696">
    <property type="entry name" value="BTG domain-like"/>
    <property type="match status" value="1"/>
</dbReference>
<organism evidence="4 5">
    <name type="scientific">Hydnum rufescens UP504</name>
    <dbReference type="NCBI Taxonomy" id="1448309"/>
    <lineage>
        <taxon>Eukaryota</taxon>
        <taxon>Fungi</taxon>
        <taxon>Dikarya</taxon>
        <taxon>Basidiomycota</taxon>
        <taxon>Agaricomycotina</taxon>
        <taxon>Agaricomycetes</taxon>
        <taxon>Cantharellales</taxon>
        <taxon>Hydnaceae</taxon>
        <taxon>Hydnum</taxon>
    </lineage>
</organism>
<evidence type="ECO:0000313" key="5">
    <source>
        <dbReference type="Proteomes" id="UP000886523"/>
    </source>
</evidence>
<gene>
    <name evidence="4" type="ORF">BS47DRAFT_559873</name>
</gene>
<reference evidence="4" key="1">
    <citation type="journal article" date="2020" name="Nat. Commun.">
        <title>Large-scale genome sequencing of mycorrhizal fungi provides insights into the early evolution of symbiotic traits.</title>
        <authorList>
            <person name="Miyauchi S."/>
            <person name="Kiss E."/>
            <person name="Kuo A."/>
            <person name="Drula E."/>
            <person name="Kohler A."/>
            <person name="Sanchez-Garcia M."/>
            <person name="Morin E."/>
            <person name="Andreopoulos B."/>
            <person name="Barry K.W."/>
            <person name="Bonito G."/>
            <person name="Buee M."/>
            <person name="Carver A."/>
            <person name="Chen C."/>
            <person name="Cichocki N."/>
            <person name="Clum A."/>
            <person name="Culley D."/>
            <person name="Crous P.W."/>
            <person name="Fauchery L."/>
            <person name="Girlanda M."/>
            <person name="Hayes R.D."/>
            <person name="Keri Z."/>
            <person name="LaButti K."/>
            <person name="Lipzen A."/>
            <person name="Lombard V."/>
            <person name="Magnuson J."/>
            <person name="Maillard F."/>
            <person name="Murat C."/>
            <person name="Nolan M."/>
            <person name="Ohm R.A."/>
            <person name="Pangilinan J."/>
            <person name="Pereira M.F."/>
            <person name="Perotto S."/>
            <person name="Peter M."/>
            <person name="Pfister S."/>
            <person name="Riley R."/>
            <person name="Sitrit Y."/>
            <person name="Stielow J.B."/>
            <person name="Szollosi G."/>
            <person name="Zifcakova L."/>
            <person name="Stursova M."/>
            <person name="Spatafora J.W."/>
            <person name="Tedersoo L."/>
            <person name="Vaario L.M."/>
            <person name="Yamada A."/>
            <person name="Yan M."/>
            <person name="Wang P."/>
            <person name="Xu J."/>
            <person name="Bruns T."/>
            <person name="Baldrian P."/>
            <person name="Vilgalys R."/>
            <person name="Dunand C."/>
            <person name="Henrissat B."/>
            <person name="Grigoriev I.V."/>
            <person name="Hibbett D."/>
            <person name="Nagy L.G."/>
            <person name="Martin F.M."/>
        </authorList>
    </citation>
    <scope>NUCLEOTIDE SEQUENCE</scope>
    <source>
        <strain evidence="4">UP504</strain>
    </source>
</reference>
<dbReference type="Pfam" id="PF07742">
    <property type="entry name" value="BTG"/>
    <property type="match status" value="1"/>
</dbReference>
<dbReference type="Proteomes" id="UP000886523">
    <property type="component" value="Unassembled WGS sequence"/>
</dbReference>
<comment type="caution">
    <text evidence="4">The sequence shown here is derived from an EMBL/GenBank/DDBJ whole genome shotgun (WGS) entry which is preliminary data.</text>
</comment>
<dbReference type="EMBL" id="MU129162">
    <property type="protein sequence ID" value="KAF9505304.1"/>
    <property type="molecule type" value="Genomic_DNA"/>
</dbReference>
<dbReference type="GO" id="GO:0005634">
    <property type="term" value="C:nucleus"/>
    <property type="evidence" value="ECO:0007669"/>
    <property type="project" value="TreeGrafter"/>
</dbReference>
<evidence type="ECO:0000256" key="2">
    <source>
        <dbReference type="SAM" id="MobiDB-lite"/>
    </source>
</evidence>
<dbReference type="InterPro" id="IPR033332">
    <property type="entry name" value="BTG"/>
</dbReference>
<dbReference type="AlphaFoldDB" id="A0A9P6AHB1"/>
<dbReference type="InterPro" id="IPR002087">
    <property type="entry name" value="Anti_prolifrtn"/>
</dbReference>
<keyword evidence="5" id="KW-1185">Reference proteome</keyword>
<dbReference type="GO" id="GO:0005737">
    <property type="term" value="C:cytoplasm"/>
    <property type="evidence" value="ECO:0007669"/>
    <property type="project" value="TreeGrafter"/>
</dbReference>
<proteinExistence type="inferred from homology"/>
<evidence type="ECO:0000313" key="4">
    <source>
        <dbReference type="EMBL" id="KAF9505304.1"/>
    </source>
</evidence>
<dbReference type="PANTHER" id="PTHR22978">
    <property type="entry name" value="B-CELL TRANSLOCATION GENE"/>
    <property type="match status" value="1"/>
</dbReference>
<sequence>MDTSMNSAIRACIPLLTSALADLCSPATLDALHVLLMSTLSAHLAPTWQPNRPTLGASLRTLRLSPKSNVPIPKPIRAAGEAAGISCHDWILLLTKGSECEISIDPGLVSYRIGSDPTPTVYWQGTASSKDRSPWGAQKSYQEPNWMSDLLSQFPETPHRSTSRSTKNLAIRRPAVSTASCSSSYAGSDASDFSPPATRLMDLNDTPRASDIPYKSSLGGGISLHSRTNSDASTGSSVYSALSLSMSQLSVSSSTSASSIAPSTRSPSPACDNDVVYDQEEGENAVVYVDSSRTAVTEYECGKVGVLGGAVMLGIPASTRAIGSGRNFGGVPVRISRPRHF</sequence>
<feature type="compositionally biased region" description="Low complexity" evidence="2">
    <location>
        <begin position="180"/>
        <end position="194"/>
    </location>
</feature>
<comment type="similarity">
    <text evidence="1">Belongs to the BTG family.</text>
</comment>
<evidence type="ECO:0000256" key="1">
    <source>
        <dbReference type="ARBA" id="ARBA00007989"/>
    </source>
</evidence>
<dbReference type="PANTHER" id="PTHR22978:SF22">
    <property type="entry name" value="BTG FAMILY PROTEIN"/>
    <property type="match status" value="1"/>
</dbReference>
<protein>
    <recommendedName>
        <fullName evidence="3">Anti-proliferative protein domain-containing protein</fullName>
    </recommendedName>
</protein>
<dbReference type="InterPro" id="IPR036054">
    <property type="entry name" value="BTG-like_sf"/>
</dbReference>
<name>A0A9P6AHB1_9AGAM</name>
<accession>A0A9P6AHB1</accession>
<evidence type="ECO:0000259" key="3">
    <source>
        <dbReference type="Pfam" id="PF07742"/>
    </source>
</evidence>
<feature type="domain" description="Anti-proliferative protein" evidence="3">
    <location>
        <begin position="6"/>
        <end position="122"/>
    </location>
</feature>
<dbReference type="Gene3D" id="3.90.640.90">
    <property type="entry name" value="Anti-proliferative protein, N-terminal domain"/>
    <property type="match status" value="1"/>
</dbReference>